<evidence type="ECO:0000256" key="6">
    <source>
        <dbReference type="ARBA" id="ARBA00023242"/>
    </source>
</evidence>
<dbReference type="Proteomes" id="UP000015104">
    <property type="component" value="Unassembled WGS sequence"/>
</dbReference>
<dbReference type="SUPFAM" id="SSF54791">
    <property type="entry name" value="Eukaryotic type KH-domain (KH-domain type I)"/>
    <property type="match status" value="1"/>
</dbReference>
<keyword evidence="5" id="KW-0694">RNA-binding</keyword>
<dbReference type="GO" id="GO:0000176">
    <property type="term" value="C:nuclear exosome (RNase complex)"/>
    <property type="evidence" value="ECO:0007669"/>
    <property type="project" value="TreeGrafter"/>
</dbReference>
<comment type="similarity">
    <text evidence="2">Belongs to the RRP4 family.</text>
</comment>
<evidence type="ECO:0000256" key="3">
    <source>
        <dbReference type="ARBA" id="ARBA00022552"/>
    </source>
</evidence>
<dbReference type="OMA" id="GPYIPEV"/>
<dbReference type="GO" id="GO:0071038">
    <property type="term" value="P:TRAMP-dependent tRNA surveillance pathway"/>
    <property type="evidence" value="ECO:0007669"/>
    <property type="project" value="TreeGrafter"/>
</dbReference>
<evidence type="ECO:0000259" key="9">
    <source>
        <dbReference type="Pfam" id="PF21266"/>
    </source>
</evidence>
<dbReference type="GO" id="GO:0034475">
    <property type="term" value="P:U4 snRNA 3'-end processing"/>
    <property type="evidence" value="ECO:0007669"/>
    <property type="project" value="TreeGrafter"/>
</dbReference>
<dbReference type="GO" id="GO:0000177">
    <property type="term" value="C:cytoplasmic exosome (RNase complex)"/>
    <property type="evidence" value="ECO:0007669"/>
    <property type="project" value="TreeGrafter"/>
</dbReference>
<dbReference type="CDD" id="cd05789">
    <property type="entry name" value="S1_Rrp4"/>
    <property type="match status" value="1"/>
</dbReference>
<evidence type="ECO:0000256" key="2">
    <source>
        <dbReference type="ARBA" id="ARBA00009155"/>
    </source>
</evidence>
<dbReference type="GO" id="GO:0003723">
    <property type="term" value="F:RNA binding"/>
    <property type="evidence" value="ECO:0007669"/>
    <property type="project" value="UniProtKB-KW"/>
</dbReference>
<dbReference type="Gene3D" id="2.40.50.100">
    <property type="match status" value="1"/>
</dbReference>
<feature type="domain" description="RRP4 S1" evidence="9">
    <location>
        <begin position="51"/>
        <end position="125"/>
    </location>
</feature>
<dbReference type="AlphaFoldDB" id="T1KMI1"/>
<dbReference type="InterPro" id="IPR025721">
    <property type="entry name" value="Exosome_cplx_N_dom"/>
</dbReference>
<dbReference type="InterPro" id="IPR048565">
    <property type="entry name" value="S1_RRP4"/>
</dbReference>
<evidence type="ECO:0000256" key="4">
    <source>
        <dbReference type="ARBA" id="ARBA00022835"/>
    </source>
</evidence>
<evidence type="ECO:0000259" key="8">
    <source>
        <dbReference type="Pfam" id="PF15985"/>
    </source>
</evidence>
<evidence type="ECO:0000256" key="1">
    <source>
        <dbReference type="ARBA" id="ARBA00004123"/>
    </source>
</evidence>
<dbReference type="GO" id="GO:0010468">
    <property type="term" value="P:regulation of gene expression"/>
    <property type="evidence" value="ECO:0007669"/>
    <property type="project" value="UniProtKB-ARBA"/>
</dbReference>
<keyword evidence="11" id="KW-1185">Reference proteome</keyword>
<dbReference type="GO" id="GO:0071035">
    <property type="term" value="P:nuclear polyadenylation-dependent rRNA catabolic process"/>
    <property type="evidence" value="ECO:0007669"/>
    <property type="project" value="TreeGrafter"/>
</dbReference>
<organism evidence="10 11">
    <name type="scientific">Tetranychus urticae</name>
    <name type="common">Two-spotted spider mite</name>
    <dbReference type="NCBI Taxonomy" id="32264"/>
    <lineage>
        <taxon>Eukaryota</taxon>
        <taxon>Metazoa</taxon>
        <taxon>Ecdysozoa</taxon>
        <taxon>Arthropoda</taxon>
        <taxon>Chelicerata</taxon>
        <taxon>Arachnida</taxon>
        <taxon>Acari</taxon>
        <taxon>Acariformes</taxon>
        <taxon>Trombidiformes</taxon>
        <taxon>Prostigmata</taxon>
        <taxon>Eleutherengona</taxon>
        <taxon>Raphignathae</taxon>
        <taxon>Tetranychoidea</taxon>
        <taxon>Tetranychidae</taxon>
        <taxon>Tetranychus</taxon>
    </lineage>
</organism>
<protein>
    <submittedName>
        <fullName evidence="10">Uncharacterized protein</fullName>
    </submittedName>
</protein>
<dbReference type="HOGENOM" id="CLU_034114_3_0_1"/>
<dbReference type="GO" id="GO:0000467">
    <property type="term" value="P:exonucleolytic trimming to generate mature 3'-end of 5.8S rRNA from tricistronic rRNA transcript (SSU-rRNA, 5.8S rRNA, LSU-rRNA)"/>
    <property type="evidence" value="ECO:0007669"/>
    <property type="project" value="TreeGrafter"/>
</dbReference>
<dbReference type="CDD" id="cd22525">
    <property type="entry name" value="KH-I_Rrp4_eukar"/>
    <property type="match status" value="1"/>
</dbReference>
<dbReference type="InterPro" id="IPR036612">
    <property type="entry name" value="KH_dom_type_1_sf"/>
</dbReference>
<dbReference type="EnsemblMetazoa" id="tetur15g01700.1">
    <property type="protein sequence ID" value="tetur15g01700.1"/>
    <property type="gene ID" value="tetur15g01700"/>
</dbReference>
<dbReference type="KEGG" id="tut:107365456"/>
<comment type="subcellular location">
    <subcellularLocation>
        <location evidence="1">Nucleus</location>
    </subcellularLocation>
</comment>
<proteinExistence type="inferred from homology"/>
<dbReference type="SUPFAM" id="SSF50249">
    <property type="entry name" value="Nucleic acid-binding proteins"/>
    <property type="match status" value="1"/>
</dbReference>
<dbReference type="Pfam" id="PF15985">
    <property type="entry name" value="KH_6"/>
    <property type="match status" value="1"/>
</dbReference>
<dbReference type="STRING" id="32264.T1KMI1"/>
<keyword evidence="4" id="KW-0271">Exosome</keyword>
<dbReference type="InterPro" id="IPR004088">
    <property type="entry name" value="KH_dom_type_1"/>
</dbReference>
<dbReference type="EMBL" id="CAEY01000244">
    <property type="status" value="NOT_ANNOTATED_CDS"/>
    <property type="molecule type" value="Genomic_DNA"/>
</dbReference>
<feature type="domain" description="K Homology" evidence="8">
    <location>
        <begin position="147"/>
        <end position="186"/>
    </location>
</feature>
<gene>
    <name evidence="10" type="primary">107365456</name>
</gene>
<keyword evidence="6" id="KW-0539">Nucleus</keyword>
<dbReference type="GO" id="GO:0071051">
    <property type="term" value="P:poly(A)-dependent snoRNA 3'-end processing"/>
    <property type="evidence" value="ECO:0007669"/>
    <property type="project" value="TreeGrafter"/>
</dbReference>
<evidence type="ECO:0000313" key="10">
    <source>
        <dbReference type="EnsemblMetazoa" id="tetur15g01700.1"/>
    </source>
</evidence>
<reference evidence="11" key="1">
    <citation type="submission" date="2011-08" db="EMBL/GenBank/DDBJ databases">
        <authorList>
            <person name="Rombauts S."/>
        </authorList>
    </citation>
    <scope>NUCLEOTIDE SEQUENCE</scope>
    <source>
        <strain evidence="11">London</strain>
    </source>
</reference>
<keyword evidence="3" id="KW-0698">rRNA processing</keyword>
<sequence>MLCLPGDTVTEDADYMRGHGTYYKSKVLTSSVAGCIDKVNKLLSVRPLRTRYNGEIGDIVVGRVIDVQTEHKRWRIDTSSRLDTILLLSSVNLPGGELRRKTVEDELMMKSFFKEGDLISAEVQSIFADGALSVHTRNLKYGKLGQGVLLRVSPSLVERRKTHFHNLPCGVHLILGNNGYIWISLPVSEGVESGGFAINLDPVPLADREVISRVRNCILALAKQKMMLHSTSINTCYEISQSYQVKDLIKSKIMTEIAQLTNEKMKIEELQ</sequence>
<dbReference type="eggNOG" id="KOG3013">
    <property type="taxonomic scope" value="Eukaryota"/>
</dbReference>
<dbReference type="Pfam" id="PF14382">
    <property type="entry name" value="ECR1_N"/>
    <property type="match status" value="1"/>
</dbReference>
<accession>T1KMI1</accession>
<evidence type="ECO:0000259" key="7">
    <source>
        <dbReference type="Pfam" id="PF14382"/>
    </source>
</evidence>
<reference evidence="10" key="2">
    <citation type="submission" date="2015-06" db="UniProtKB">
        <authorList>
            <consortium name="EnsemblMetazoa"/>
        </authorList>
    </citation>
    <scope>IDENTIFICATION</scope>
</reference>
<dbReference type="InterPro" id="IPR012340">
    <property type="entry name" value="NA-bd_OB-fold"/>
</dbReference>
<evidence type="ECO:0000256" key="5">
    <source>
        <dbReference type="ARBA" id="ARBA00022884"/>
    </source>
</evidence>
<feature type="domain" description="Exosome complex component N-terminal" evidence="7">
    <location>
        <begin position="2"/>
        <end position="38"/>
    </location>
</feature>
<dbReference type="Gene3D" id="2.40.50.140">
    <property type="entry name" value="Nucleic acid-binding proteins"/>
    <property type="match status" value="1"/>
</dbReference>
<dbReference type="GO" id="GO:0071034">
    <property type="term" value="P:CUT catabolic process"/>
    <property type="evidence" value="ECO:0007669"/>
    <property type="project" value="TreeGrafter"/>
</dbReference>
<dbReference type="FunFam" id="2.40.50.140:FF:000038">
    <property type="entry name" value="Exosome complex component RRP4"/>
    <property type="match status" value="1"/>
</dbReference>
<name>T1KMI1_TETUR</name>
<dbReference type="InterPro" id="IPR026699">
    <property type="entry name" value="Exosome_RNA_bind1/RRP40/RRP4"/>
</dbReference>
<dbReference type="PANTHER" id="PTHR21321:SF4">
    <property type="entry name" value="EXOSOME COMPLEX COMPONENT RRP4"/>
    <property type="match status" value="1"/>
</dbReference>
<dbReference type="SUPFAM" id="SSF110324">
    <property type="entry name" value="Ribosomal L27 protein-like"/>
    <property type="match status" value="1"/>
</dbReference>
<evidence type="ECO:0000313" key="11">
    <source>
        <dbReference type="Proteomes" id="UP000015104"/>
    </source>
</evidence>
<dbReference type="PANTHER" id="PTHR21321">
    <property type="entry name" value="PNAS-3 RELATED"/>
    <property type="match status" value="1"/>
</dbReference>
<dbReference type="Pfam" id="PF21266">
    <property type="entry name" value="S1_RRP4"/>
    <property type="match status" value="1"/>
</dbReference>
<dbReference type="OrthoDB" id="1650at2759"/>